<dbReference type="InterPro" id="IPR041679">
    <property type="entry name" value="DNA2/NAM7-like_C"/>
</dbReference>
<organism evidence="7 8">
    <name type="scientific">Meloidogyne floridensis</name>
    <dbReference type="NCBI Taxonomy" id="298350"/>
    <lineage>
        <taxon>Eukaryota</taxon>
        <taxon>Metazoa</taxon>
        <taxon>Ecdysozoa</taxon>
        <taxon>Nematoda</taxon>
        <taxon>Chromadorea</taxon>
        <taxon>Rhabditida</taxon>
        <taxon>Tylenchina</taxon>
        <taxon>Tylenchomorpha</taxon>
        <taxon>Tylenchoidea</taxon>
        <taxon>Meloidogynidae</taxon>
        <taxon>Meloidogyninae</taxon>
        <taxon>Meloidogyne</taxon>
    </lineage>
</organism>
<evidence type="ECO:0000256" key="5">
    <source>
        <dbReference type="SAM" id="MobiDB-lite"/>
    </source>
</evidence>
<name>A0A915NBG2_9BILA</name>
<keyword evidence="4" id="KW-0067">ATP-binding</keyword>
<feature type="compositionally biased region" description="Low complexity" evidence="5">
    <location>
        <begin position="21"/>
        <end position="39"/>
    </location>
</feature>
<feature type="region of interest" description="Disordered" evidence="5">
    <location>
        <begin position="1089"/>
        <end position="1139"/>
    </location>
</feature>
<dbReference type="SUPFAM" id="SSF52540">
    <property type="entry name" value="P-loop containing nucleoside triphosphate hydrolases"/>
    <property type="match status" value="1"/>
</dbReference>
<evidence type="ECO:0000256" key="4">
    <source>
        <dbReference type="ARBA" id="ARBA00022840"/>
    </source>
</evidence>
<proteinExistence type="predicted"/>
<dbReference type="PANTHER" id="PTHR43788:SF16">
    <property type="entry name" value="HELICASE WITH ZINC FINGER 2"/>
    <property type="match status" value="1"/>
</dbReference>
<sequence>MPPNQSNPSQNGQKQLIQKNLTTPPQTTPPALSTSQQQQNDIEMEVDEQNPKMEIDQQQQIPIKSQNSIKQNLTSSSNNAKTLNTSPLISNPHYEPLSSPEPETDKIPKPHPAESTPSLKLQNNPILEDTTPQSFLINNTQHITTDTRSHSDWSPLNDSWSPLRREINTTPPPTQYLDPNNIPTQTYTLRPTTGLEINKYFISRTFPRIIAAKASRGTKSLLWPDFLELEQNTTTKFDIGDTIRFENFRPLTVEEMSNQPALPPKISNIGIGPELLSPQIPSQIGQGFVLSTRDLLTESGNLICPMALVETDSSIVPNLIPLHPDHKLEVGSLIGVVCKTLPPGTIVSEDFLLPQSFTVTPSLSKQQKRAGPSTTFATEATSPSEFVFPFSLKRNKNNEIDVHRIIAAALRTLTYTQTKIHSSTLIYTKLNPHPLHKNRPIFQINHTPKNLRELVTFTKIWEKDSPLIATLEDNPETPIAQGTITDITTIDNSFQLIISVYLKQLENQDEYIPPLEGAYVHLQVPYTPNQINQRADSWSALEPLRLTENSSPQATLLKQILGIDTRPRLKNTRDLAHAIFAYDSETPPNEEQLRAIDLIFNPSPSIVVTLAPPGTGKSQIIGIMALQLMKIDKCPTIIAHSNLAMSKIVEYICPELSKLNKTALVLLSARAKEQYMELFNDFKEHLLITSLQDIDLDSLKIKDRRIALRYKEKAFSKPKMADEKSTAIIVLTSDISPPTRLSTVSMCEDVSTLIVNTTHLFIDEAGQTPTSQIIHILTYATKLEKIFVTGDQKQLGVYKEDIPKYLHKYGFNSILNHALTIPSIPVIKLTKSYRSHPALTNIVAETFYDLDLEPGVSENQRAEALTFPFPVSNIPLLLVHTPEKDERDNHSFSRFNTSQTQIAKLITEKFLETTNLPIVIICLYKKQVEELKLLNLPRTKCITVDAYQAREEQIIILVTTKKLPENITDYKNSLTFINDPHRVAVAISRAKQAFCLIGDFDTLNECESWRKFINIATRYTPVINHNLLFRQTSTSFSSTQNEQPAPPPSKKPHMAGTTTKPPQSTTQPSKFSKPIPPLLKNAKTFSFNQPPIPPLFGNPTHTIPNFSPSPSPSSFRPQFDFSQSQTHHPHYQQSTSHFPSNSYYHPQPYNQFNFPHRPQFPHAPQNTQSYNNIQIKFFDNHYWQWCKVKQEWYKVPPPPNN</sequence>
<dbReference type="GO" id="GO:0043139">
    <property type="term" value="F:5'-3' DNA helicase activity"/>
    <property type="evidence" value="ECO:0007669"/>
    <property type="project" value="TreeGrafter"/>
</dbReference>
<dbReference type="PANTHER" id="PTHR43788">
    <property type="entry name" value="DNA2/NAM7 HELICASE FAMILY MEMBER"/>
    <property type="match status" value="1"/>
</dbReference>
<evidence type="ECO:0000256" key="1">
    <source>
        <dbReference type="ARBA" id="ARBA00022741"/>
    </source>
</evidence>
<reference evidence="8" key="1">
    <citation type="submission" date="2022-11" db="UniProtKB">
        <authorList>
            <consortium name="WormBaseParasite"/>
        </authorList>
    </citation>
    <scope>IDENTIFICATION</scope>
</reference>
<dbReference type="CDD" id="cd18808">
    <property type="entry name" value="SF1_C_Upf1"/>
    <property type="match status" value="1"/>
</dbReference>
<evidence type="ECO:0000256" key="2">
    <source>
        <dbReference type="ARBA" id="ARBA00022801"/>
    </source>
</evidence>
<dbReference type="InterPro" id="IPR047187">
    <property type="entry name" value="SF1_C_Upf1"/>
</dbReference>
<dbReference type="GO" id="GO:0016787">
    <property type="term" value="F:hydrolase activity"/>
    <property type="evidence" value="ECO:0007669"/>
    <property type="project" value="UniProtKB-KW"/>
</dbReference>
<accession>A0A915NBG2</accession>
<evidence type="ECO:0000259" key="6">
    <source>
        <dbReference type="Pfam" id="PF13087"/>
    </source>
</evidence>
<feature type="compositionally biased region" description="Polar residues" evidence="5">
    <location>
        <begin position="56"/>
        <end position="89"/>
    </location>
</feature>
<keyword evidence="2" id="KW-0378">Hydrolase</keyword>
<feature type="compositionally biased region" description="Basic and acidic residues" evidence="5">
    <location>
        <begin position="103"/>
        <end position="112"/>
    </location>
</feature>
<dbReference type="InterPro" id="IPR050534">
    <property type="entry name" value="Coronavir_polyprotein_1ab"/>
</dbReference>
<keyword evidence="7" id="KW-1185">Reference proteome</keyword>
<feature type="region of interest" description="Disordered" evidence="5">
    <location>
        <begin position="1"/>
        <end position="125"/>
    </location>
</feature>
<dbReference type="GO" id="GO:0005524">
    <property type="term" value="F:ATP binding"/>
    <property type="evidence" value="ECO:0007669"/>
    <property type="project" value="UniProtKB-KW"/>
</dbReference>
<feature type="compositionally biased region" description="Polar residues" evidence="5">
    <location>
        <begin position="1"/>
        <end position="20"/>
    </location>
</feature>
<feature type="compositionally biased region" description="Low complexity" evidence="5">
    <location>
        <begin position="1057"/>
        <end position="1070"/>
    </location>
</feature>
<dbReference type="Proteomes" id="UP000887560">
    <property type="component" value="Unplaced"/>
</dbReference>
<dbReference type="InterPro" id="IPR027417">
    <property type="entry name" value="P-loop_NTPase"/>
</dbReference>
<evidence type="ECO:0000313" key="7">
    <source>
        <dbReference type="Proteomes" id="UP000887560"/>
    </source>
</evidence>
<dbReference type="AlphaFoldDB" id="A0A915NBG2"/>
<feature type="domain" description="DNA2/NAM7 helicase-like C-terminal" evidence="6">
    <location>
        <begin position="822"/>
        <end position="999"/>
    </location>
</feature>
<evidence type="ECO:0000313" key="8">
    <source>
        <dbReference type="WBParaSite" id="scf7180000416510.g449"/>
    </source>
</evidence>
<dbReference type="Pfam" id="PF13087">
    <property type="entry name" value="AAA_12"/>
    <property type="match status" value="1"/>
</dbReference>
<protein>
    <submittedName>
        <fullName evidence="8">DNA2/NAM7 helicase-like C-terminal domain-containing protein</fullName>
    </submittedName>
</protein>
<feature type="compositionally biased region" description="Low complexity" evidence="5">
    <location>
        <begin position="1106"/>
        <end position="1125"/>
    </location>
</feature>
<feature type="region of interest" description="Disordered" evidence="5">
    <location>
        <begin position="1034"/>
        <end position="1075"/>
    </location>
</feature>
<keyword evidence="1" id="KW-0547">Nucleotide-binding</keyword>
<dbReference type="Gene3D" id="3.40.50.300">
    <property type="entry name" value="P-loop containing nucleotide triphosphate hydrolases"/>
    <property type="match status" value="2"/>
</dbReference>
<dbReference type="WBParaSite" id="scf7180000416510.g449">
    <property type="protein sequence ID" value="scf7180000416510.g449"/>
    <property type="gene ID" value="scf7180000416510.g449"/>
</dbReference>
<keyword evidence="3" id="KW-0347">Helicase</keyword>
<feature type="compositionally biased region" description="Polar residues" evidence="5">
    <location>
        <begin position="115"/>
        <end position="125"/>
    </location>
</feature>
<evidence type="ECO:0000256" key="3">
    <source>
        <dbReference type="ARBA" id="ARBA00022806"/>
    </source>
</evidence>